<keyword evidence="7" id="KW-1185">Reference proteome</keyword>
<dbReference type="Pfam" id="PF00305">
    <property type="entry name" value="Lipoxygenase"/>
    <property type="match status" value="1"/>
</dbReference>
<accession>A0ABR2A2B7</accession>
<protein>
    <recommendedName>
        <fullName evidence="5">Lipoxygenase domain-containing protein</fullName>
    </recommendedName>
</protein>
<keyword evidence="1" id="KW-0479">Metal-binding</keyword>
<sequence>MKAARSLALKDTGKNRGYTIAKKSCYKGYNTSDAGQSYLPSQTPSGLKRLRKEELEALRGNGVGEHKSFERIYDYDVYNDLGDPDSDLNKKRPVLDGNKQFPYPRRCRTGRPRRKSDPESETRSNIFYVPRDESFSEVKQLTFSAKTMYSVFHAVIPSLQSAIVDKDLGFPYFTAIDQLFNQGIHLPTLDGQNLWRSILPRLLKLISDTNALRFETPDTMDRDTMDRDSFPPLILLIGMAN</sequence>
<dbReference type="InterPro" id="IPR027433">
    <property type="entry name" value="Lipoxygenase_dom_3"/>
</dbReference>
<dbReference type="InterPro" id="IPR001246">
    <property type="entry name" value="LipOase_plant"/>
</dbReference>
<evidence type="ECO:0000313" key="7">
    <source>
        <dbReference type="Proteomes" id="UP001396334"/>
    </source>
</evidence>
<dbReference type="InterPro" id="IPR036226">
    <property type="entry name" value="LipOase_C_sf"/>
</dbReference>
<evidence type="ECO:0000313" key="6">
    <source>
        <dbReference type="EMBL" id="KAK8487179.1"/>
    </source>
</evidence>
<organism evidence="6 7">
    <name type="scientific">Hibiscus sabdariffa</name>
    <name type="common">roselle</name>
    <dbReference type="NCBI Taxonomy" id="183260"/>
    <lineage>
        <taxon>Eukaryota</taxon>
        <taxon>Viridiplantae</taxon>
        <taxon>Streptophyta</taxon>
        <taxon>Embryophyta</taxon>
        <taxon>Tracheophyta</taxon>
        <taxon>Spermatophyta</taxon>
        <taxon>Magnoliopsida</taxon>
        <taxon>eudicotyledons</taxon>
        <taxon>Gunneridae</taxon>
        <taxon>Pentapetalae</taxon>
        <taxon>rosids</taxon>
        <taxon>malvids</taxon>
        <taxon>Malvales</taxon>
        <taxon>Malvaceae</taxon>
        <taxon>Malvoideae</taxon>
        <taxon>Hibiscus</taxon>
    </lineage>
</organism>
<feature type="region of interest" description="Disordered" evidence="4">
    <location>
        <begin position="84"/>
        <end position="124"/>
    </location>
</feature>
<name>A0ABR2A2B7_9ROSI</name>
<comment type="caution">
    <text evidence="6">The sequence shown here is derived from an EMBL/GenBank/DDBJ whole genome shotgun (WGS) entry which is preliminary data.</text>
</comment>
<dbReference type="InterPro" id="IPR013819">
    <property type="entry name" value="LipOase_C"/>
</dbReference>
<dbReference type="EMBL" id="JBBPBN010000406">
    <property type="protein sequence ID" value="KAK8487179.1"/>
    <property type="molecule type" value="Genomic_DNA"/>
</dbReference>
<feature type="domain" description="Lipoxygenase" evidence="5">
    <location>
        <begin position="37"/>
        <end position="241"/>
    </location>
</feature>
<reference evidence="6 7" key="1">
    <citation type="journal article" date="2024" name="G3 (Bethesda)">
        <title>Genome assembly of Hibiscus sabdariffa L. provides insights into metabolisms of medicinal natural products.</title>
        <authorList>
            <person name="Kim T."/>
        </authorList>
    </citation>
    <scope>NUCLEOTIDE SEQUENCE [LARGE SCALE GENOMIC DNA]</scope>
    <source>
        <strain evidence="6">TK-2024</strain>
        <tissue evidence="6">Old leaves</tissue>
    </source>
</reference>
<evidence type="ECO:0000256" key="2">
    <source>
        <dbReference type="ARBA" id="ARBA00022964"/>
    </source>
</evidence>
<evidence type="ECO:0000256" key="3">
    <source>
        <dbReference type="ARBA" id="ARBA00023002"/>
    </source>
</evidence>
<evidence type="ECO:0000259" key="5">
    <source>
        <dbReference type="PROSITE" id="PS51393"/>
    </source>
</evidence>
<evidence type="ECO:0000256" key="1">
    <source>
        <dbReference type="ARBA" id="ARBA00022723"/>
    </source>
</evidence>
<evidence type="ECO:0000256" key="4">
    <source>
        <dbReference type="SAM" id="MobiDB-lite"/>
    </source>
</evidence>
<dbReference type="Proteomes" id="UP001396334">
    <property type="component" value="Unassembled WGS sequence"/>
</dbReference>
<dbReference type="InterPro" id="IPR000907">
    <property type="entry name" value="LipOase"/>
</dbReference>
<proteinExistence type="predicted"/>
<dbReference type="PROSITE" id="PS51393">
    <property type="entry name" value="LIPOXYGENASE_3"/>
    <property type="match status" value="1"/>
</dbReference>
<keyword evidence="2" id="KW-0223">Dioxygenase</keyword>
<dbReference type="SUPFAM" id="SSF48484">
    <property type="entry name" value="Lipoxigenase"/>
    <property type="match status" value="1"/>
</dbReference>
<feature type="compositionally biased region" description="Basic residues" evidence="4">
    <location>
        <begin position="105"/>
        <end position="114"/>
    </location>
</feature>
<gene>
    <name evidence="6" type="ORF">V6N11_013710</name>
</gene>
<dbReference type="Gene3D" id="4.10.375.10">
    <property type="entry name" value="Lipoxygenase-1, Domain 2"/>
    <property type="match status" value="1"/>
</dbReference>
<dbReference type="PANTHER" id="PTHR11771">
    <property type="entry name" value="LIPOXYGENASE"/>
    <property type="match status" value="1"/>
</dbReference>
<keyword evidence="3" id="KW-0560">Oxidoreductase</keyword>
<dbReference type="Gene3D" id="4.10.372.10">
    <property type="entry name" value="Lipoxygenase-1, Domain 3"/>
    <property type="match status" value="1"/>
</dbReference>
<dbReference type="PRINTS" id="PR00468">
    <property type="entry name" value="PLTLPOXGNASE"/>
</dbReference>